<feature type="region of interest" description="Disordered" evidence="1">
    <location>
        <begin position="131"/>
        <end position="154"/>
    </location>
</feature>
<dbReference type="AlphaFoldDB" id="A0A4Y7STK4"/>
<gene>
    <name evidence="2" type="ORF">FA13DRAFT_1738619</name>
</gene>
<protein>
    <submittedName>
        <fullName evidence="2">Uncharacterized protein</fullName>
    </submittedName>
</protein>
<dbReference type="EMBL" id="QPFP01000059">
    <property type="protein sequence ID" value="TEB25193.1"/>
    <property type="molecule type" value="Genomic_DNA"/>
</dbReference>
<dbReference type="STRING" id="71717.A0A4Y7STK4"/>
<feature type="compositionally biased region" description="Low complexity" evidence="1">
    <location>
        <begin position="131"/>
        <end position="147"/>
    </location>
</feature>
<name>A0A4Y7STK4_COPMI</name>
<keyword evidence="3" id="KW-1185">Reference proteome</keyword>
<sequence length="880" mass="98643">MEDRCTILGGSVTEVERFWRFQGLTNLLAGKRNVAKKQSQASAKLVTEDYRALRRTVAEEGFHLAYFRTVLASSTTFDLSLAAGYLCDYLETRKQLSPPFCRVVCRFLLQHGKGLPHSTQNRFLAIDPGSRASISSPSASPQSTTSQKGNSRGEHSPGLLCTLFATVLFQAFHSDVMTPALLAWANEEIVTVFAPHQPLSDRWDNLLLLSSAAVPDSNPASQFPPSTVTPNSKWRTLLLVSILGNAFERVDLSDSASIAAIPRLSSRADSLWKAWIQSTSTALPVEIELTVMSTFFKTVAVSGDVTLLEECAHYCTTHKLAFLFEDGILPIRQQTTRLLATYIHAQGYCKGYYWEHLLRDAHNQILSSVLSLLLPYELDDACSLFQFASSNSIPLSPATVLPLATTLAERQKWSAVIPLLSSDQFSDKQTEAILVSALRTFQTSRLEVINVRLAENLGRVAHRLYSTISPSHSSKFPVRYFFRLLIIAGHGDLAASIIKNIFDRDPSFFTQRCVRRWLVQLVQRQSPRQAIDLFLTSQPHFTQRQVEDLRRKLLAALMDSGDTSLARKLINHQSPQPGPPLPFEQTTREKLLRLHLHSNGNGKLPNSVPKKARSHFSPRTLGISRRHTRRQPFSHPSSHPSFQTLQVMSIINADPHLSSASVRTAISILVRHGRFYAARTLLDKAKLAGADTRELTAMGNIILHGWLHMHQAKKFGGVRTVFRLGQKLGEECGFEPDRTTLNILAKAILANESRENYGCLRPLFDVFVHRGYPASERWREPGGLFAATTNETDVPPATSTWAERLPFDAVDKQPISTLKHVQPLYKMFIKHFHLVGDFEAAQKVIGVLKEEQNLDLERREAESRARRMGVIRKKVRERGL</sequence>
<evidence type="ECO:0000256" key="1">
    <source>
        <dbReference type="SAM" id="MobiDB-lite"/>
    </source>
</evidence>
<feature type="region of interest" description="Disordered" evidence="1">
    <location>
        <begin position="598"/>
        <end position="617"/>
    </location>
</feature>
<reference evidence="2 3" key="1">
    <citation type="journal article" date="2019" name="Nat. Ecol. Evol.">
        <title>Megaphylogeny resolves global patterns of mushroom evolution.</title>
        <authorList>
            <person name="Varga T."/>
            <person name="Krizsan K."/>
            <person name="Foldi C."/>
            <person name="Dima B."/>
            <person name="Sanchez-Garcia M."/>
            <person name="Sanchez-Ramirez S."/>
            <person name="Szollosi G.J."/>
            <person name="Szarkandi J.G."/>
            <person name="Papp V."/>
            <person name="Albert L."/>
            <person name="Andreopoulos W."/>
            <person name="Angelini C."/>
            <person name="Antonin V."/>
            <person name="Barry K.W."/>
            <person name="Bougher N.L."/>
            <person name="Buchanan P."/>
            <person name="Buyck B."/>
            <person name="Bense V."/>
            <person name="Catcheside P."/>
            <person name="Chovatia M."/>
            <person name="Cooper J."/>
            <person name="Damon W."/>
            <person name="Desjardin D."/>
            <person name="Finy P."/>
            <person name="Geml J."/>
            <person name="Haridas S."/>
            <person name="Hughes K."/>
            <person name="Justo A."/>
            <person name="Karasinski D."/>
            <person name="Kautmanova I."/>
            <person name="Kiss B."/>
            <person name="Kocsube S."/>
            <person name="Kotiranta H."/>
            <person name="LaButti K.M."/>
            <person name="Lechner B.E."/>
            <person name="Liimatainen K."/>
            <person name="Lipzen A."/>
            <person name="Lukacs Z."/>
            <person name="Mihaltcheva S."/>
            <person name="Morgado L.N."/>
            <person name="Niskanen T."/>
            <person name="Noordeloos M.E."/>
            <person name="Ohm R.A."/>
            <person name="Ortiz-Santana B."/>
            <person name="Ovrebo C."/>
            <person name="Racz N."/>
            <person name="Riley R."/>
            <person name="Savchenko A."/>
            <person name="Shiryaev A."/>
            <person name="Soop K."/>
            <person name="Spirin V."/>
            <person name="Szebenyi C."/>
            <person name="Tomsovsky M."/>
            <person name="Tulloss R.E."/>
            <person name="Uehling J."/>
            <person name="Grigoriev I.V."/>
            <person name="Vagvolgyi C."/>
            <person name="Papp T."/>
            <person name="Martin F.M."/>
            <person name="Miettinen O."/>
            <person name="Hibbett D.S."/>
            <person name="Nagy L.G."/>
        </authorList>
    </citation>
    <scope>NUCLEOTIDE SEQUENCE [LARGE SCALE GENOMIC DNA]</scope>
    <source>
        <strain evidence="2 3">FP101781</strain>
    </source>
</reference>
<evidence type="ECO:0000313" key="2">
    <source>
        <dbReference type="EMBL" id="TEB25193.1"/>
    </source>
</evidence>
<dbReference type="Proteomes" id="UP000298030">
    <property type="component" value="Unassembled WGS sequence"/>
</dbReference>
<organism evidence="2 3">
    <name type="scientific">Coprinellus micaceus</name>
    <name type="common">Glistening ink-cap mushroom</name>
    <name type="synonym">Coprinus micaceus</name>
    <dbReference type="NCBI Taxonomy" id="71717"/>
    <lineage>
        <taxon>Eukaryota</taxon>
        <taxon>Fungi</taxon>
        <taxon>Dikarya</taxon>
        <taxon>Basidiomycota</taxon>
        <taxon>Agaricomycotina</taxon>
        <taxon>Agaricomycetes</taxon>
        <taxon>Agaricomycetidae</taxon>
        <taxon>Agaricales</taxon>
        <taxon>Agaricineae</taxon>
        <taxon>Psathyrellaceae</taxon>
        <taxon>Coprinellus</taxon>
    </lineage>
</organism>
<evidence type="ECO:0000313" key="3">
    <source>
        <dbReference type="Proteomes" id="UP000298030"/>
    </source>
</evidence>
<proteinExistence type="predicted"/>
<dbReference type="OrthoDB" id="2565179at2759"/>
<accession>A0A4Y7STK4</accession>
<comment type="caution">
    <text evidence="2">The sequence shown here is derived from an EMBL/GenBank/DDBJ whole genome shotgun (WGS) entry which is preliminary data.</text>
</comment>